<feature type="domain" description="CUB" evidence="4">
    <location>
        <begin position="33"/>
        <end position="159"/>
    </location>
</feature>
<dbReference type="EMBL" id="JBJQND010000012">
    <property type="protein sequence ID" value="KAL3860481.1"/>
    <property type="molecule type" value="Genomic_DNA"/>
</dbReference>
<dbReference type="PROSITE" id="PS01180">
    <property type="entry name" value="CUB"/>
    <property type="match status" value="1"/>
</dbReference>
<evidence type="ECO:0000256" key="1">
    <source>
        <dbReference type="ARBA" id="ARBA00023157"/>
    </source>
</evidence>
<evidence type="ECO:0000256" key="3">
    <source>
        <dbReference type="SAM" id="Phobius"/>
    </source>
</evidence>
<proteinExistence type="predicted"/>
<dbReference type="PROSITE" id="PS50068">
    <property type="entry name" value="LDLRA_2"/>
    <property type="match status" value="1"/>
</dbReference>
<dbReference type="Gene3D" id="4.10.400.10">
    <property type="entry name" value="Low-density Lipoprotein Receptor"/>
    <property type="match status" value="1"/>
</dbReference>
<accession>A0ABD3VFW4</accession>
<organism evidence="5 6">
    <name type="scientific">Sinanodonta woodiana</name>
    <name type="common">Chinese pond mussel</name>
    <name type="synonym">Anodonta woodiana</name>
    <dbReference type="NCBI Taxonomy" id="1069815"/>
    <lineage>
        <taxon>Eukaryota</taxon>
        <taxon>Metazoa</taxon>
        <taxon>Spiralia</taxon>
        <taxon>Lophotrochozoa</taxon>
        <taxon>Mollusca</taxon>
        <taxon>Bivalvia</taxon>
        <taxon>Autobranchia</taxon>
        <taxon>Heteroconchia</taxon>
        <taxon>Palaeoheterodonta</taxon>
        <taxon>Unionida</taxon>
        <taxon>Unionoidea</taxon>
        <taxon>Unionidae</taxon>
        <taxon>Unioninae</taxon>
        <taxon>Sinanodonta</taxon>
    </lineage>
</organism>
<dbReference type="InterPro" id="IPR000859">
    <property type="entry name" value="CUB_dom"/>
</dbReference>
<comment type="caution">
    <text evidence="2">Lacks conserved residue(s) required for the propagation of feature annotation.</text>
</comment>
<dbReference type="AlphaFoldDB" id="A0ABD3VFW4"/>
<dbReference type="CDD" id="cd00112">
    <property type="entry name" value="LDLa"/>
    <property type="match status" value="1"/>
</dbReference>
<dbReference type="SUPFAM" id="SSF49854">
    <property type="entry name" value="Spermadhesin, CUB domain"/>
    <property type="match status" value="1"/>
</dbReference>
<dbReference type="Proteomes" id="UP001634394">
    <property type="component" value="Unassembled WGS sequence"/>
</dbReference>
<gene>
    <name evidence="5" type="ORF">ACJMK2_010603</name>
</gene>
<dbReference type="PANTHER" id="PTHR24652">
    <property type="entry name" value="LOW-DENSITY LIPOPROTEIN RECEPTOR CLASS A DOMAIN-CONTAINING PROTEIN 2"/>
    <property type="match status" value="1"/>
</dbReference>
<dbReference type="Gene3D" id="2.60.120.290">
    <property type="entry name" value="Spermadhesin, CUB domain"/>
    <property type="match status" value="1"/>
</dbReference>
<feature type="transmembrane region" description="Helical" evidence="3">
    <location>
        <begin position="193"/>
        <end position="220"/>
    </location>
</feature>
<keyword evidence="3" id="KW-1133">Transmembrane helix</keyword>
<dbReference type="InterPro" id="IPR042333">
    <property type="entry name" value="LRAD2/Mig-13-like"/>
</dbReference>
<keyword evidence="6" id="KW-1185">Reference proteome</keyword>
<keyword evidence="3" id="KW-0812">Transmembrane</keyword>
<dbReference type="Pfam" id="PF00057">
    <property type="entry name" value="Ldl_recept_a"/>
    <property type="match status" value="1"/>
</dbReference>
<dbReference type="InterPro" id="IPR002172">
    <property type="entry name" value="LDrepeatLR_classA_rpt"/>
</dbReference>
<feature type="disulfide bond" evidence="2">
    <location>
        <begin position="167"/>
        <end position="185"/>
    </location>
</feature>
<name>A0ABD3VFW4_SINWO</name>
<evidence type="ECO:0000256" key="2">
    <source>
        <dbReference type="PROSITE-ProRule" id="PRU00124"/>
    </source>
</evidence>
<evidence type="ECO:0000259" key="4">
    <source>
        <dbReference type="PROSITE" id="PS01180"/>
    </source>
</evidence>
<comment type="caution">
    <text evidence="5">The sequence shown here is derived from an EMBL/GenBank/DDBJ whole genome shotgun (WGS) entry which is preliminary data.</text>
</comment>
<evidence type="ECO:0000313" key="6">
    <source>
        <dbReference type="Proteomes" id="UP001634394"/>
    </source>
</evidence>
<feature type="disulfide bond" evidence="2">
    <location>
        <begin position="160"/>
        <end position="172"/>
    </location>
</feature>
<keyword evidence="1 2" id="KW-1015">Disulfide bond</keyword>
<protein>
    <recommendedName>
        <fullName evidence="4">CUB domain-containing protein</fullName>
    </recommendedName>
</protein>
<dbReference type="SUPFAM" id="SSF57424">
    <property type="entry name" value="LDL receptor-like module"/>
    <property type="match status" value="1"/>
</dbReference>
<dbReference type="InterPro" id="IPR035914">
    <property type="entry name" value="Sperma_CUB_dom_sf"/>
</dbReference>
<keyword evidence="3" id="KW-0472">Membrane</keyword>
<reference evidence="5 6" key="1">
    <citation type="submission" date="2024-11" db="EMBL/GenBank/DDBJ databases">
        <title>Chromosome-level genome assembly of the freshwater bivalve Anodonta woodiana.</title>
        <authorList>
            <person name="Chen X."/>
        </authorList>
    </citation>
    <scope>NUCLEOTIDE SEQUENCE [LARGE SCALE GENOMIC DNA]</scope>
    <source>
        <strain evidence="5">MN2024</strain>
        <tissue evidence="5">Gills</tissue>
    </source>
</reference>
<evidence type="ECO:0000313" key="5">
    <source>
        <dbReference type="EMBL" id="KAL3860481.1"/>
    </source>
</evidence>
<dbReference type="InterPro" id="IPR036055">
    <property type="entry name" value="LDL_receptor-like_sf"/>
</dbReference>
<sequence>MKITEVTLSTGILFFLTIYTVSGLKIYRMHRLCNKNISMTSDGIFAARLIFSSSRRHDCSVIVAGRYTAPYIRFHFEKMDIGNNTINDACSYPKLRIKDGMSTGAPIVNGLPAEICGKTKPAGVYRTSTRFLRIEYDAVHTHQENVSLSIIFNSFYTGSCKNGEYKCGNGYCIADELVCKGHNPCGDQSDCQLSVGAIVGIVLGVCGGLGIFISCIVAYFKVIRSRKNLSRPPLNATTDVVISTVTSANTNLRHFDDQCCDDDLPQSQFGIGLYSGPPPYSEHFKDPCNIASHAQFVTALEYEDNPPPYTVSYVAATNNIWFDFNQSQFISGLGFEDHPPPYS</sequence>